<accession>A0AC61RQ73</accession>
<gene>
    <name evidence="1" type="ORF">E5329_23460</name>
</gene>
<sequence length="409" mass="46338">MSQELSREYTYDIAFLQIVSDISGLPCAFWSQSVFWSSGRENMHPLYKDHNLRIQMETSCRKDLPVFFLENEFVLWGLMKLGRFTIAVGPSLLNNSMPGYDAVYAVSHVLQSPLSLKKVTLKEMGNYLSLLFCHFLSGSVALENLSLFGSGSEQFIWETEEEVSSYHLEQSENDRTHRHGVAFEMAIADAVRNGDVKLVKKLLSEDPPDMADIGIVAEEERKQLEYMTVALLTILTRAAKEGGLPSEKAHEVGDVYLKRLAKASSLGQPISSINLRAIIEFTESVRKAKKERSDISHVEACKAYIEENLMKNLEVGQIAPALNLSRTYLAHLFKKEEGITIQQYIQREKCRHAVRLLKYSDYPVALISEYLGFSSPGYFGNCFQQWYGVTPSKYRKENSHGFSTKDTPL</sequence>
<dbReference type="EMBL" id="SRYA01000076">
    <property type="protein sequence ID" value="TGY90963.1"/>
    <property type="molecule type" value="Genomic_DNA"/>
</dbReference>
<protein>
    <submittedName>
        <fullName evidence="1">AraC family transcriptional regulator</fullName>
    </submittedName>
</protein>
<evidence type="ECO:0000313" key="1">
    <source>
        <dbReference type="EMBL" id="TGY90963.1"/>
    </source>
</evidence>
<keyword evidence="2" id="KW-1185">Reference proteome</keyword>
<comment type="caution">
    <text evidence="1">The sequence shown here is derived from an EMBL/GenBank/DDBJ whole genome shotgun (WGS) entry which is preliminary data.</text>
</comment>
<organism evidence="1 2">
    <name type="scientific">Petralouisia muris</name>
    <dbReference type="NCBI Taxonomy" id="3032872"/>
    <lineage>
        <taxon>Bacteria</taxon>
        <taxon>Bacillati</taxon>
        <taxon>Bacillota</taxon>
        <taxon>Clostridia</taxon>
        <taxon>Lachnospirales</taxon>
        <taxon>Lachnospiraceae</taxon>
        <taxon>Petralouisia</taxon>
    </lineage>
</organism>
<reference evidence="1" key="1">
    <citation type="submission" date="2019-04" db="EMBL/GenBank/DDBJ databases">
        <title>Microbes associate with the intestines of laboratory mice.</title>
        <authorList>
            <person name="Navarre W."/>
            <person name="Wong E."/>
            <person name="Huang K."/>
            <person name="Tropini C."/>
            <person name="Ng K."/>
            <person name="Yu B."/>
        </authorList>
    </citation>
    <scope>NUCLEOTIDE SEQUENCE</scope>
    <source>
        <strain evidence="1">NM01_1-7b</strain>
    </source>
</reference>
<evidence type="ECO:0000313" key="2">
    <source>
        <dbReference type="Proteomes" id="UP000304953"/>
    </source>
</evidence>
<proteinExistence type="predicted"/>
<dbReference type="Proteomes" id="UP000304953">
    <property type="component" value="Unassembled WGS sequence"/>
</dbReference>
<name>A0AC61RQ73_9FIRM</name>